<gene>
    <name evidence="1" type="ORF">O6H91_23G032900</name>
</gene>
<proteinExistence type="predicted"/>
<protein>
    <submittedName>
        <fullName evidence="1">Uncharacterized protein</fullName>
    </submittedName>
</protein>
<keyword evidence="2" id="KW-1185">Reference proteome</keyword>
<evidence type="ECO:0000313" key="1">
    <source>
        <dbReference type="EMBL" id="KAJ7514204.1"/>
    </source>
</evidence>
<comment type="caution">
    <text evidence="1">The sequence shown here is derived from an EMBL/GenBank/DDBJ whole genome shotgun (WGS) entry which is preliminary data.</text>
</comment>
<sequence>MAGKEVCLVTGGRGFAARQLVQKLVQSERWIVRIMDLAPTVRLSDEELLSPLGNALLDGQAEYVSADLRNKEQVFEACKGVTVVFHMAAPDTSNNNFKLHYDVTVTGTRNIIDACVHHKVRKLIYTSSPSVVFDGLHGIYNADESVPYPDKHNDFYSETKAQAEVLVLKANGKGGLLTCAIRPSGIFGPGDRLLLPSLVNAAKSGKLKFIIGDGENLFDFTYVENVAHAHICAEQALNHGAKEDESNASGKAYFITNREPIKFWDFTGEIVERLGYKRPTVHLPVTVVMPLAYLAEWVFKQLAPLGVPITQFTPSRVRYITCWRSFNCARAEKYLNYTPPISLEEGINRTVEAFWDLRAEVQNSQSREFHLQSKVHSHFGGGKLADFLLWRNAKQSVAVLLSMFCACYLFFQSGYTLMFILARTVLLLVVLLFTYSYLPQSVLDRKLPEIPSALFEIPEEKVYAVVSSVGAFWNDAVSSLQLLVKERNWSLFFRVLLILRFMKFLGTFSMQGFIYFGIIILFTFPYIYEQYEQEIVESIKQVGVALDGYRKVALSKLPSSVKSRLHQE</sequence>
<dbReference type="Proteomes" id="UP001162992">
    <property type="component" value="Chromosome 23"/>
</dbReference>
<name>A0ACC2A9D0_DIPCM</name>
<dbReference type="EMBL" id="CM055114">
    <property type="protein sequence ID" value="KAJ7514204.1"/>
    <property type="molecule type" value="Genomic_DNA"/>
</dbReference>
<evidence type="ECO:0000313" key="2">
    <source>
        <dbReference type="Proteomes" id="UP001162992"/>
    </source>
</evidence>
<organism evidence="1 2">
    <name type="scientific">Diphasiastrum complanatum</name>
    <name type="common">Issler's clubmoss</name>
    <name type="synonym">Lycopodium complanatum</name>
    <dbReference type="NCBI Taxonomy" id="34168"/>
    <lineage>
        <taxon>Eukaryota</taxon>
        <taxon>Viridiplantae</taxon>
        <taxon>Streptophyta</taxon>
        <taxon>Embryophyta</taxon>
        <taxon>Tracheophyta</taxon>
        <taxon>Lycopodiopsida</taxon>
        <taxon>Lycopodiales</taxon>
        <taxon>Lycopodiaceae</taxon>
        <taxon>Lycopodioideae</taxon>
        <taxon>Diphasiastrum</taxon>
    </lineage>
</organism>
<reference evidence="2" key="1">
    <citation type="journal article" date="2024" name="Proc. Natl. Acad. Sci. U.S.A.">
        <title>Extraordinary preservation of gene collinearity over three hundred million years revealed in homosporous lycophytes.</title>
        <authorList>
            <person name="Li C."/>
            <person name="Wickell D."/>
            <person name="Kuo L.Y."/>
            <person name="Chen X."/>
            <person name="Nie B."/>
            <person name="Liao X."/>
            <person name="Peng D."/>
            <person name="Ji J."/>
            <person name="Jenkins J."/>
            <person name="Williams M."/>
            <person name="Shu S."/>
            <person name="Plott C."/>
            <person name="Barry K."/>
            <person name="Rajasekar S."/>
            <person name="Grimwood J."/>
            <person name="Han X."/>
            <person name="Sun S."/>
            <person name="Hou Z."/>
            <person name="He W."/>
            <person name="Dai G."/>
            <person name="Sun C."/>
            <person name="Schmutz J."/>
            <person name="Leebens-Mack J.H."/>
            <person name="Li F.W."/>
            <person name="Wang L."/>
        </authorList>
    </citation>
    <scope>NUCLEOTIDE SEQUENCE [LARGE SCALE GENOMIC DNA]</scope>
    <source>
        <strain evidence="2">cv. PW_Plant_1</strain>
    </source>
</reference>
<accession>A0ACC2A9D0</accession>